<name>A0AAW0BS68_9AGAR</name>
<accession>A0AAW0BS68</accession>
<sequence length="448" mass="51672">MASGEMGLEKGSATGLGDLMPEIIDNIVDEVVGEVTYDRDTGVIDLSQETMQDLNTMALLGKDWIVRTRWVQARCLLGAESDPSMWEGLREVLNGTVTSTFANVVECFYLNMPDDVNCPQDDPLPLWRKETPPQFSNYERRHSHPYLRFLDSTLDSGKTVGAVIYSKTRHVSLVPVRYPAFLRVRELVVLTQTFANITYLKLTEWSVKEYREAVNFLRAFKFLEKVDLGQLYVVDDLEEDAWQRLEGKTKPRLKHLQEAWMWDVESPYGMLALLEAGSPFPSLRNLFWRFGSLFFDQLEQKNAEGEWLRPGAWTRLFSMFEELEMAHLEMIEGYSDTWDLIFLDKACKKLIKLSAFFPGDIDASDFLVHNLPKDHLLYLNVSRLHSASKVREIDMILSGFPKLLKVNNVIFSAEEVEETTKEMTRQMPRCHTQKMLNVRVAKVTEEDD</sequence>
<evidence type="ECO:0000313" key="2">
    <source>
        <dbReference type="Proteomes" id="UP001383192"/>
    </source>
</evidence>
<keyword evidence="2" id="KW-1185">Reference proteome</keyword>
<gene>
    <name evidence="1" type="ORF">VNI00_014365</name>
</gene>
<organism evidence="1 2">
    <name type="scientific">Paramarasmius palmivorus</name>
    <dbReference type="NCBI Taxonomy" id="297713"/>
    <lineage>
        <taxon>Eukaryota</taxon>
        <taxon>Fungi</taxon>
        <taxon>Dikarya</taxon>
        <taxon>Basidiomycota</taxon>
        <taxon>Agaricomycotina</taxon>
        <taxon>Agaricomycetes</taxon>
        <taxon>Agaricomycetidae</taxon>
        <taxon>Agaricales</taxon>
        <taxon>Marasmiineae</taxon>
        <taxon>Marasmiaceae</taxon>
        <taxon>Paramarasmius</taxon>
    </lineage>
</organism>
<dbReference type="EMBL" id="JAYKXP010000080">
    <property type="protein sequence ID" value="KAK7029667.1"/>
    <property type="molecule type" value="Genomic_DNA"/>
</dbReference>
<dbReference type="AlphaFoldDB" id="A0AAW0BS68"/>
<protein>
    <submittedName>
        <fullName evidence="1">Uncharacterized protein</fullName>
    </submittedName>
</protein>
<proteinExistence type="predicted"/>
<reference evidence="1 2" key="1">
    <citation type="submission" date="2024-01" db="EMBL/GenBank/DDBJ databases">
        <title>A draft genome for a cacao thread blight-causing isolate of Paramarasmius palmivorus.</title>
        <authorList>
            <person name="Baruah I.K."/>
            <person name="Bukari Y."/>
            <person name="Amoako-Attah I."/>
            <person name="Meinhardt L.W."/>
            <person name="Bailey B.A."/>
            <person name="Cohen S.P."/>
        </authorList>
    </citation>
    <scope>NUCLEOTIDE SEQUENCE [LARGE SCALE GENOMIC DNA]</scope>
    <source>
        <strain evidence="1 2">GH-12</strain>
    </source>
</reference>
<dbReference type="Proteomes" id="UP001383192">
    <property type="component" value="Unassembled WGS sequence"/>
</dbReference>
<comment type="caution">
    <text evidence="1">The sequence shown here is derived from an EMBL/GenBank/DDBJ whole genome shotgun (WGS) entry which is preliminary data.</text>
</comment>
<evidence type="ECO:0000313" key="1">
    <source>
        <dbReference type="EMBL" id="KAK7029667.1"/>
    </source>
</evidence>